<evidence type="ECO:0000313" key="3">
    <source>
        <dbReference type="EMBL" id="MXP24040.1"/>
    </source>
</evidence>
<dbReference type="RefSeq" id="WP_160904234.1">
    <property type="nucleotide sequence ID" value="NZ_CP102850.1"/>
</dbReference>
<dbReference type="AlphaFoldDB" id="A0A6L7GVU5"/>
<dbReference type="PRINTS" id="PR01438">
    <property type="entry name" value="UNVRSLSTRESS"/>
</dbReference>
<keyword evidence="4" id="KW-1185">Reference proteome</keyword>
<dbReference type="PANTHER" id="PTHR46268">
    <property type="entry name" value="STRESS RESPONSE PROTEIN NHAX"/>
    <property type="match status" value="1"/>
</dbReference>
<comment type="caution">
    <text evidence="3">The sequence shown here is derived from an EMBL/GenBank/DDBJ whole genome shotgun (WGS) entry which is preliminary data.</text>
</comment>
<dbReference type="SUPFAM" id="SSF52402">
    <property type="entry name" value="Adenine nucleotide alpha hydrolases-like"/>
    <property type="match status" value="2"/>
</dbReference>
<dbReference type="InterPro" id="IPR006016">
    <property type="entry name" value="UspA"/>
</dbReference>
<feature type="domain" description="UspA" evidence="2">
    <location>
        <begin position="8"/>
        <end position="149"/>
    </location>
</feature>
<protein>
    <submittedName>
        <fullName evidence="3">Universal stress protein</fullName>
    </submittedName>
</protein>
<organism evidence="3 4">
    <name type="scientific">Gordonia mangrovi</name>
    <dbReference type="NCBI Taxonomy" id="2665643"/>
    <lineage>
        <taxon>Bacteria</taxon>
        <taxon>Bacillati</taxon>
        <taxon>Actinomycetota</taxon>
        <taxon>Actinomycetes</taxon>
        <taxon>Mycobacteriales</taxon>
        <taxon>Gordoniaceae</taxon>
        <taxon>Gordonia</taxon>
    </lineage>
</organism>
<evidence type="ECO:0000259" key="2">
    <source>
        <dbReference type="Pfam" id="PF00582"/>
    </source>
</evidence>
<dbReference type="CDD" id="cd23944">
    <property type="entry name" value="USP_Rv2623_repeat1"/>
    <property type="match status" value="1"/>
</dbReference>
<proteinExistence type="inferred from homology"/>
<sequence length="308" mass="32560">MSDARTSRIIVGVDGSPSSTAAVEWAARDAEMRDLPLALIHVITPVVLPAEPWPHGFENLNMVRWQQDNARHVLEQAREVAQKAAAPGELRVTGEVLNGPVLPMMTEVSEDAALMVVGCRGQSRVAGAVLGSVSSGLVHHARCPVAVIHDESAPDGVSDRSPVLVGVDGSPTSDLATAIAFEEAARRGVELVALHAFSDMSRLEVPTLNWAPIEYRNLRDKAAEVLEQHLAVFRAEHPEVVVRPVIDPVAADSPATGLLGYAQGAQLVVVGSHGHGGFTGMLLGSVSNAVVNAARIPVIIARSRETQV</sequence>
<evidence type="ECO:0000256" key="1">
    <source>
        <dbReference type="ARBA" id="ARBA00008791"/>
    </source>
</evidence>
<dbReference type="InterPro" id="IPR014729">
    <property type="entry name" value="Rossmann-like_a/b/a_fold"/>
</dbReference>
<dbReference type="EMBL" id="WMBR01000008">
    <property type="protein sequence ID" value="MXP24040.1"/>
    <property type="molecule type" value="Genomic_DNA"/>
</dbReference>
<dbReference type="Gene3D" id="3.40.50.620">
    <property type="entry name" value="HUPs"/>
    <property type="match status" value="2"/>
</dbReference>
<dbReference type="Proteomes" id="UP000475545">
    <property type="component" value="Unassembled WGS sequence"/>
</dbReference>
<comment type="similarity">
    <text evidence="1">Belongs to the universal stress protein A family.</text>
</comment>
<dbReference type="Pfam" id="PF00582">
    <property type="entry name" value="Usp"/>
    <property type="match status" value="2"/>
</dbReference>
<name>A0A6L7GVU5_9ACTN</name>
<feature type="domain" description="UspA" evidence="2">
    <location>
        <begin position="162"/>
        <end position="302"/>
    </location>
</feature>
<gene>
    <name evidence="3" type="ORF">GIY30_22135</name>
</gene>
<dbReference type="InterPro" id="IPR006015">
    <property type="entry name" value="Universal_stress_UspA"/>
</dbReference>
<reference evidence="3 4" key="1">
    <citation type="submission" date="2019-11" db="EMBL/GenBank/DDBJ databases">
        <title>Gordonia sp. nov., a novel actinobacterium isolated from mangrove soil in Hainan.</title>
        <authorList>
            <person name="Huang X."/>
            <person name="Xie Y."/>
            <person name="Chu X."/>
            <person name="Xiao K."/>
        </authorList>
    </citation>
    <scope>NUCLEOTIDE SEQUENCE [LARGE SCALE GENOMIC DNA]</scope>
    <source>
        <strain evidence="3 4">HNM0687</strain>
    </source>
</reference>
<accession>A0A6L7GVU5</accession>
<dbReference type="PANTHER" id="PTHR46268:SF6">
    <property type="entry name" value="UNIVERSAL STRESS PROTEIN UP12"/>
    <property type="match status" value="1"/>
</dbReference>
<evidence type="ECO:0000313" key="4">
    <source>
        <dbReference type="Proteomes" id="UP000475545"/>
    </source>
</evidence>